<dbReference type="Proteomes" id="UP000478090">
    <property type="component" value="Unassembled WGS sequence"/>
</dbReference>
<proteinExistence type="predicted"/>
<protein>
    <submittedName>
        <fullName evidence="1">Uncharacterized protein</fullName>
    </submittedName>
</protein>
<comment type="caution">
    <text evidence="1">The sequence shown here is derived from an EMBL/GenBank/DDBJ whole genome shotgun (WGS) entry which is preliminary data.</text>
</comment>
<name>A0ABW9VML0_9BURK</name>
<evidence type="ECO:0000313" key="1">
    <source>
        <dbReference type="EMBL" id="MYM39668.1"/>
    </source>
</evidence>
<evidence type="ECO:0000313" key="2">
    <source>
        <dbReference type="Proteomes" id="UP000478090"/>
    </source>
</evidence>
<organism evidence="1 2">
    <name type="scientific">Duganella qianjiadongensis</name>
    <dbReference type="NCBI Taxonomy" id="2692176"/>
    <lineage>
        <taxon>Bacteria</taxon>
        <taxon>Pseudomonadati</taxon>
        <taxon>Pseudomonadota</taxon>
        <taxon>Betaproteobacteria</taxon>
        <taxon>Burkholderiales</taxon>
        <taxon>Oxalobacteraceae</taxon>
        <taxon>Telluria group</taxon>
        <taxon>Duganella</taxon>
    </lineage>
</organism>
<sequence length="53" mass="5565">MQRLKEPSTWAGFGILFQALKTLAPHYAPVFDSLSFVAGTVAAAVTEKGAAQA</sequence>
<dbReference type="RefSeq" id="WP_161039036.1">
    <property type="nucleotide sequence ID" value="NZ_WWCM01000005.1"/>
</dbReference>
<dbReference type="EMBL" id="WWCM01000005">
    <property type="protein sequence ID" value="MYM39668.1"/>
    <property type="molecule type" value="Genomic_DNA"/>
</dbReference>
<gene>
    <name evidence="1" type="ORF">GTP27_10030</name>
</gene>
<reference evidence="1 2" key="1">
    <citation type="submission" date="2019-12" db="EMBL/GenBank/DDBJ databases">
        <title>Novel species isolated from a subtropical stream in China.</title>
        <authorList>
            <person name="Lu H."/>
        </authorList>
    </citation>
    <scope>NUCLEOTIDE SEQUENCE [LARGE SCALE GENOMIC DNA]</scope>
    <source>
        <strain evidence="1 2">CY13W</strain>
    </source>
</reference>
<accession>A0ABW9VML0</accession>
<keyword evidence="2" id="KW-1185">Reference proteome</keyword>